<dbReference type="Pfam" id="PF04465">
    <property type="entry name" value="DUF499"/>
    <property type="match status" value="1"/>
</dbReference>
<feature type="domain" description="Swt1-like HEPN" evidence="2">
    <location>
        <begin position="11"/>
        <end position="138"/>
    </location>
</feature>
<proteinExistence type="predicted"/>
<comment type="caution">
    <text evidence="3">The sequence shown here is derived from an EMBL/GenBank/DDBJ whole genome shotgun (WGS) entry which is preliminary data.</text>
</comment>
<dbReference type="EMBL" id="JAAMOZ010000001">
    <property type="protein sequence ID" value="NIH56767.1"/>
    <property type="molecule type" value="Genomic_DNA"/>
</dbReference>
<sequence>MALSNRDRVDRMFQLTAPALDDFISSVIGQEDKVLGAQWVTLVQAKDAKNGVPATKSYDPLDPQVQFRILTESNITGGYRHGWYPFDPVLDKAGKAYASELREVRNRWAHDLGRNVAFTDDDAYRALDTAERLLKLIGSADVAEQVRMIRLNLRRVTADKDDKKVLKAAVDTPRVAGLRPWREVLPPHDDVATGNFAASEFAADLHRVAFGREQDADYSDPIEFFQRTYLTEGLSDLIGRAVRRLAGDDNAPPVINLQTNFGGGKTHSMLSLWHVAAGLPIGSFPQETQELLAANGYTGTKVNRVAIVGNHFSPSGVVKDDGTRVNTMWGELAWQLGGRDAFALVAKSDADRTHPGAALYDLLAAYAPAVILIDEWVAYARSLVGRDDLAGGTFDDQFTFAQTLTEAAKATSGILLAISIPASESGADLDRIIAGNAEEVGGANGLEALKRLQNVVRRVADQWRSASPDESYHIVKQRLFKQPDAAALAEIGATAREFVDMYRKFSDDFPRESRDAAYGERIKRTYPIHPELFDRLYEEWSSLERFQRTRGVLRLMSTVIHELWAGQDASPLIMPGSIPLATANVNAELTQYLQDSWKAIIDADVDGPASEPVRIDGEKPALGQRSLTKRLARTVFFGAAPTIGSAHKGLETQRVFLGTAIPGDVLGNFHSALTQLSDRATYFYGGSGKYWYDLQANITRTARDQAERLHKEDVWAEIVARLQGQGRIRGDFAGVHVCPETNADIPDIDEARLVILHPKVAHRRGQESPAKDFARDATERRGSANRVHRNMLVFLAADEARLDELNAATRDYLGWAHVLDNQVDLDLTKNQINQAAQRQEQADKTVASRLMQTFVWALVPAQPDPGAPFVIRETKVEGQSTGLAERVSRRLGGDGDLAIRQAATNIRLAISRVPQIWKDGHVSFGELWSLYSQYPYMPRLRDRSVLAEGVRDMPLIWQADAFALATGYDQTGGGRYVGLWLPDDKDKSAPASTDSMLLVRPDVAQMQRQHESQGPVGIPGPVPETTRDSGGDATPADSHIVVTPPPPGPPIILDLKTRFFGDKALNPDRYVVEFKNVAEEVVSYLRDSGAKVSVRIEIEATKHDGFEEALIRTVSENAATLKFDQWGFEDL</sequence>
<dbReference type="Pfam" id="PF18731">
    <property type="entry name" value="HEPN_Swt1"/>
    <property type="match status" value="1"/>
</dbReference>
<name>A0ABX0SJ37_9ACTN</name>
<dbReference type="InterPro" id="IPR041650">
    <property type="entry name" value="HEPN_Swt1"/>
</dbReference>
<protein>
    <recommendedName>
        <fullName evidence="2">Swt1-like HEPN domain-containing protein</fullName>
    </recommendedName>
</protein>
<feature type="region of interest" description="Disordered" evidence="1">
    <location>
        <begin position="1008"/>
        <end position="1047"/>
    </location>
</feature>
<evidence type="ECO:0000313" key="4">
    <source>
        <dbReference type="Proteomes" id="UP000749311"/>
    </source>
</evidence>
<evidence type="ECO:0000313" key="3">
    <source>
        <dbReference type="EMBL" id="NIH56767.1"/>
    </source>
</evidence>
<evidence type="ECO:0000259" key="2">
    <source>
        <dbReference type="Pfam" id="PF18731"/>
    </source>
</evidence>
<dbReference type="InterPro" id="IPR007555">
    <property type="entry name" value="DUF499"/>
</dbReference>
<evidence type="ECO:0000256" key="1">
    <source>
        <dbReference type="SAM" id="MobiDB-lite"/>
    </source>
</evidence>
<dbReference type="RefSeq" id="WP_167165953.1">
    <property type="nucleotide sequence ID" value="NZ_BAAAOO010000015.1"/>
</dbReference>
<keyword evidence="4" id="KW-1185">Reference proteome</keyword>
<organism evidence="3 4">
    <name type="scientific">Brooklawnia cerclae</name>
    <dbReference type="NCBI Taxonomy" id="349934"/>
    <lineage>
        <taxon>Bacteria</taxon>
        <taxon>Bacillati</taxon>
        <taxon>Actinomycetota</taxon>
        <taxon>Actinomycetes</taxon>
        <taxon>Propionibacteriales</taxon>
        <taxon>Propionibacteriaceae</taxon>
        <taxon>Brooklawnia</taxon>
    </lineage>
</organism>
<dbReference type="Proteomes" id="UP000749311">
    <property type="component" value="Unassembled WGS sequence"/>
</dbReference>
<gene>
    <name evidence="3" type="ORF">FB473_001412</name>
</gene>
<accession>A0ABX0SJ37</accession>
<reference evidence="3 4" key="1">
    <citation type="submission" date="2020-02" db="EMBL/GenBank/DDBJ databases">
        <title>Sequencing the genomes of 1000 actinobacteria strains.</title>
        <authorList>
            <person name="Klenk H.-P."/>
        </authorList>
    </citation>
    <scope>NUCLEOTIDE SEQUENCE [LARGE SCALE GENOMIC DNA]</scope>
    <source>
        <strain evidence="3 4">DSM 19609</strain>
    </source>
</reference>